<evidence type="ECO:0000313" key="3">
    <source>
        <dbReference type="Proteomes" id="UP000191820"/>
    </source>
</evidence>
<dbReference type="Proteomes" id="UP000191820">
    <property type="component" value="Chromosome"/>
</dbReference>
<evidence type="ECO:0000313" key="2">
    <source>
        <dbReference type="EMBL" id="ARD20863.1"/>
    </source>
</evidence>
<organism evidence="2 3">
    <name type="scientific">Shewanella japonica</name>
    <dbReference type="NCBI Taxonomy" id="93973"/>
    <lineage>
        <taxon>Bacteria</taxon>
        <taxon>Pseudomonadati</taxon>
        <taxon>Pseudomonadota</taxon>
        <taxon>Gammaproteobacteria</taxon>
        <taxon>Alteromonadales</taxon>
        <taxon>Shewanellaceae</taxon>
        <taxon>Shewanella</taxon>
    </lineage>
</organism>
<dbReference type="EMBL" id="CP020472">
    <property type="protein sequence ID" value="ARD20863.1"/>
    <property type="molecule type" value="Genomic_DNA"/>
</dbReference>
<keyword evidence="3" id="KW-1185">Reference proteome</keyword>
<accession>A0ABM6JHZ6</accession>
<gene>
    <name evidence="2" type="ORF">SJ2017_0525</name>
</gene>
<keyword evidence="1" id="KW-0472">Membrane</keyword>
<keyword evidence="1" id="KW-1133">Transmembrane helix</keyword>
<keyword evidence="1" id="KW-0812">Transmembrane</keyword>
<name>A0ABM6JHZ6_9GAMM</name>
<dbReference type="RefSeq" id="WP_244899757.1">
    <property type="nucleotide sequence ID" value="NZ_CP020472.1"/>
</dbReference>
<protein>
    <submittedName>
        <fullName evidence="2">Uncharacterized protein</fullName>
    </submittedName>
</protein>
<evidence type="ECO:0000256" key="1">
    <source>
        <dbReference type="SAM" id="Phobius"/>
    </source>
</evidence>
<proteinExistence type="predicted"/>
<sequence length="148" mass="16275">MRISPVKEGLVIKDTTQSSQSTKSRKPWIVLGVIAAIVILIAVVFSVLPKGFKTSHEDIGSGKPVLVFVYDPNLAVSNSQTEQMNTARATLGDEVSFLIARIGTPEGDQFIAKYQARPAELLMFEPAGSLTKRQYALMQANEIMHWVK</sequence>
<reference evidence="2 3" key="1">
    <citation type="submission" date="2017-03" db="EMBL/GenBank/DDBJ databases">
        <title>Genome sequencing of Shewanella japonica KCTC 22435.</title>
        <authorList>
            <person name="Kim K.M."/>
        </authorList>
    </citation>
    <scope>NUCLEOTIDE SEQUENCE [LARGE SCALE GENOMIC DNA]</scope>
    <source>
        <strain evidence="2 3">KCTC 22435</strain>
    </source>
</reference>
<feature type="transmembrane region" description="Helical" evidence="1">
    <location>
        <begin position="28"/>
        <end position="48"/>
    </location>
</feature>